<dbReference type="SUPFAM" id="SSF103473">
    <property type="entry name" value="MFS general substrate transporter"/>
    <property type="match status" value="1"/>
</dbReference>
<feature type="transmembrane region" description="Helical" evidence="6">
    <location>
        <begin position="376"/>
        <end position="399"/>
    </location>
</feature>
<evidence type="ECO:0000256" key="4">
    <source>
        <dbReference type="PROSITE-ProRule" id="PRU00354"/>
    </source>
</evidence>
<comment type="similarity">
    <text evidence="1">Belongs to the spermidine/spermine synthase family.</text>
</comment>
<dbReference type="GO" id="GO:0006596">
    <property type="term" value="P:polyamine biosynthetic process"/>
    <property type="evidence" value="ECO:0007669"/>
    <property type="project" value="UniProtKB-UniRule"/>
</dbReference>
<evidence type="ECO:0000256" key="6">
    <source>
        <dbReference type="SAM" id="Phobius"/>
    </source>
</evidence>
<evidence type="ECO:0000259" key="7">
    <source>
        <dbReference type="PROSITE" id="PS51006"/>
    </source>
</evidence>
<dbReference type="EMBL" id="CADCTC010000008">
    <property type="protein sequence ID" value="CAA9214257.1"/>
    <property type="molecule type" value="Genomic_DNA"/>
</dbReference>
<keyword evidence="3 4" id="KW-0620">Polyamine biosynthesis</keyword>
<feature type="compositionally biased region" description="Basic and acidic residues" evidence="5">
    <location>
        <begin position="821"/>
        <end position="830"/>
    </location>
</feature>
<evidence type="ECO:0000256" key="2">
    <source>
        <dbReference type="ARBA" id="ARBA00022679"/>
    </source>
</evidence>
<dbReference type="Gene3D" id="1.20.1250.20">
    <property type="entry name" value="MFS general substrate transporter like domains"/>
    <property type="match status" value="1"/>
</dbReference>
<evidence type="ECO:0000313" key="8">
    <source>
        <dbReference type="EMBL" id="CAA9214257.1"/>
    </source>
</evidence>
<name>A0A6J4H753_9CHLR</name>
<dbReference type="InterPro" id="IPR036259">
    <property type="entry name" value="MFS_trans_sf"/>
</dbReference>
<dbReference type="PANTHER" id="PTHR43317:SF1">
    <property type="entry name" value="THERMOSPERMINE SYNTHASE ACAULIS5"/>
    <property type="match status" value="1"/>
</dbReference>
<feature type="transmembrane region" description="Helical" evidence="6">
    <location>
        <begin position="60"/>
        <end position="86"/>
    </location>
</feature>
<feature type="domain" description="PABS" evidence="7">
    <location>
        <begin position="513"/>
        <end position="767"/>
    </location>
</feature>
<dbReference type="SUPFAM" id="SSF53335">
    <property type="entry name" value="S-adenosyl-L-methionine-dependent methyltransferases"/>
    <property type="match status" value="1"/>
</dbReference>
<feature type="transmembrane region" description="Helical" evidence="6">
    <location>
        <begin position="266"/>
        <end position="285"/>
    </location>
</feature>
<keyword evidence="2 4" id="KW-0808">Transferase</keyword>
<organism evidence="8">
    <name type="scientific">uncultured Chloroflexota bacterium</name>
    <dbReference type="NCBI Taxonomy" id="166587"/>
    <lineage>
        <taxon>Bacteria</taxon>
        <taxon>Bacillati</taxon>
        <taxon>Chloroflexota</taxon>
        <taxon>environmental samples</taxon>
    </lineage>
</organism>
<sequence length="830" mass="87776">MTAPASTAPATASARAAVLPTAATGRVRQSLLLPVLLALFFGSGVSGLIYELVWLRHLTLVFGVTVYAVSTVLSAFMGGLALGGFLASRVADRIARPLRAYGVLEIGIGLSALLTPPAFGLLQEVYRGLYPALPHDLTSLSLVRFILACVILLVPTTLMGATLPIVVRSTLSRRASLGTNLSLLYASNTAGGITGAYLAGFILIGSIGVRATTVTAAAINVAVGIAAIALDWWLAQDDGAAEARPSAAAEKHSQVAQSIPSGALRWLLVAFFLSGFASLGYQVIWTRILAIFFEATTYAFTVILCTFLLGIAAGSYLISPVINRRVNWLFVAAILEWAIGFTALVSIAVIARMPQIVETLRVMPLLEHAVSGEQRLTAVMCFLTIIPTTLILGAAFPIIMKLYAGAQAGVAAQDDGTEGVAGESADGGEGSVVGRRLGRAYAANVCGSIAGSWVSGFVLIPIIGTHTSIILLAGANVLIGLGLLRYALADARLPRFARPRTLVPAGLVLAAGAIALTPDMYAAVFARFGDRVLWYEEGLEQTVTVLQGPQVRRMYLNGWHQANDTPAMVGFHSLIGHLPMLVQPTGSGAASGERRVLVVGLGGGATAGAASVYERAQLTVVELSPSVVRGARLFSHVNHNVVDAPNVRVFTDDGRNYLLLASDKYDVIMADAIRPHAAGSAALYSLEYYQLAKAALAEDGVMVQWIDNQIPEAQYRILLRTFLEAFPYITAWADGGLFIASHRPYQIDRAALRDRVEGAARATLAADGIGSVDSVLGLFTATDAELRAWVGPGAIITDDHPYNEFFRSLPSEKTPPNLSGFKRDSSQVAR</sequence>
<proteinExistence type="inferred from homology"/>
<feature type="transmembrane region" description="Helical" evidence="6">
    <location>
        <begin position="142"/>
        <end position="171"/>
    </location>
</feature>
<feature type="transmembrane region" description="Helical" evidence="6">
    <location>
        <begin position="297"/>
        <end position="318"/>
    </location>
</feature>
<gene>
    <name evidence="8" type="ORF">AVDCRST_MAG77-110</name>
</gene>
<feature type="active site" description="Proton acceptor" evidence="4">
    <location>
        <position position="671"/>
    </location>
</feature>
<feature type="transmembrane region" description="Helical" evidence="6">
    <location>
        <begin position="98"/>
        <end position="122"/>
    </location>
</feature>
<feature type="transmembrane region" description="Helical" evidence="6">
    <location>
        <begin position="183"/>
        <end position="208"/>
    </location>
</feature>
<reference evidence="8" key="1">
    <citation type="submission" date="2020-02" db="EMBL/GenBank/DDBJ databases">
        <authorList>
            <person name="Meier V. D."/>
        </authorList>
    </citation>
    <scope>NUCLEOTIDE SEQUENCE</scope>
    <source>
        <strain evidence="8">AVDCRST_MAG77</strain>
    </source>
</reference>
<dbReference type="GO" id="GO:0016740">
    <property type="term" value="F:transferase activity"/>
    <property type="evidence" value="ECO:0007669"/>
    <property type="project" value="UniProtKB-UniRule"/>
</dbReference>
<dbReference type="InterPro" id="IPR029063">
    <property type="entry name" value="SAM-dependent_MTases_sf"/>
</dbReference>
<keyword evidence="6" id="KW-1133">Transmembrane helix</keyword>
<dbReference type="NCBIfam" id="NF037959">
    <property type="entry name" value="MFS_SpdSyn"/>
    <property type="match status" value="2"/>
</dbReference>
<feature type="transmembrane region" description="Helical" evidence="6">
    <location>
        <begin position="31"/>
        <end position="54"/>
    </location>
</feature>
<feature type="region of interest" description="Disordered" evidence="5">
    <location>
        <begin position="808"/>
        <end position="830"/>
    </location>
</feature>
<dbReference type="PANTHER" id="PTHR43317">
    <property type="entry name" value="THERMOSPERMINE SYNTHASE ACAULIS5"/>
    <property type="match status" value="1"/>
</dbReference>
<feature type="transmembrane region" description="Helical" evidence="6">
    <location>
        <begin position="214"/>
        <end position="234"/>
    </location>
</feature>
<feature type="transmembrane region" description="Helical" evidence="6">
    <location>
        <begin position="469"/>
        <end position="489"/>
    </location>
</feature>
<keyword evidence="6" id="KW-0472">Membrane</keyword>
<feature type="transmembrane region" description="Helical" evidence="6">
    <location>
        <begin position="441"/>
        <end position="463"/>
    </location>
</feature>
<evidence type="ECO:0000256" key="3">
    <source>
        <dbReference type="ARBA" id="ARBA00023115"/>
    </source>
</evidence>
<evidence type="ECO:0000256" key="1">
    <source>
        <dbReference type="ARBA" id="ARBA00007867"/>
    </source>
</evidence>
<evidence type="ECO:0000256" key="5">
    <source>
        <dbReference type="SAM" id="MobiDB-lite"/>
    </source>
</evidence>
<dbReference type="InterPro" id="IPR030374">
    <property type="entry name" value="PABS"/>
</dbReference>
<dbReference type="Pfam" id="PF01564">
    <property type="entry name" value="Spermine_synth"/>
    <property type="match status" value="1"/>
</dbReference>
<feature type="transmembrane region" description="Helical" evidence="6">
    <location>
        <begin position="501"/>
        <end position="521"/>
    </location>
</feature>
<keyword evidence="6" id="KW-0812">Transmembrane</keyword>
<accession>A0A6J4H753</accession>
<dbReference type="Gene3D" id="3.40.50.150">
    <property type="entry name" value="Vaccinia Virus protein VP39"/>
    <property type="match status" value="1"/>
</dbReference>
<protein>
    <recommendedName>
        <fullName evidence="7">PABS domain-containing protein</fullName>
    </recommendedName>
</protein>
<feature type="transmembrane region" description="Helical" evidence="6">
    <location>
        <begin position="330"/>
        <end position="356"/>
    </location>
</feature>
<dbReference type="PROSITE" id="PS51006">
    <property type="entry name" value="PABS_2"/>
    <property type="match status" value="1"/>
</dbReference>
<dbReference type="CDD" id="cd06174">
    <property type="entry name" value="MFS"/>
    <property type="match status" value="1"/>
</dbReference>
<dbReference type="AlphaFoldDB" id="A0A6J4H753"/>